<dbReference type="Pfam" id="PF02518">
    <property type="entry name" value="HATPase_c"/>
    <property type="match status" value="1"/>
</dbReference>
<evidence type="ECO:0000256" key="15">
    <source>
        <dbReference type="SAM" id="Phobius"/>
    </source>
</evidence>
<evidence type="ECO:0000256" key="8">
    <source>
        <dbReference type="ARBA" id="ARBA00022692"/>
    </source>
</evidence>
<keyword evidence="14 15" id="KW-0472">Membrane</keyword>
<dbReference type="SUPFAM" id="SSF47384">
    <property type="entry name" value="Homodimeric domain of signal transducing histidine kinase"/>
    <property type="match status" value="1"/>
</dbReference>
<evidence type="ECO:0000313" key="17">
    <source>
        <dbReference type="EMBL" id="RED47721.1"/>
    </source>
</evidence>
<evidence type="ECO:0000256" key="10">
    <source>
        <dbReference type="ARBA" id="ARBA00022777"/>
    </source>
</evidence>
<dbReference type="Pfam" id="PF00512">
    <property type="entry name" value="HisKA"/>
    <property type="match status" value="1"/>
</dbReference>
<dbReference type="InterPro" id="IPR004358">
    <property type="entry name" value="Sig_transdc_His_kin-like_C"/>
</dbReference>
<dbReference type="InterPro" id="IPR003661">
    <property type="entry name" value="HisK_dim/P_dom"/>
</dbReference>
<keyword evidence="11" id="KW-0067">ATP-binding</keyword>
<protein>
    <recommendedName>
        <fullName evidence="3">histidine kinase</fullName>
        <ecNumber evidence="3">2.7.13.3</ecNumber>
    </recommendedName>
</protein>
<keyword evidence="18" id="KW-1185">Reference proteome</keyword>
<evidence type="ECO:0000256" key="1">
    <source>
        <dbReference type="ARBA" id="ARBA00000085"/>
    </source>
</evidence>
<keyword evidence="12 15" id="KW-1133">Transmembrane helix</keyword>
<keyword evidence="9" id="KW-0547">Nucleotide-binding</keyword>
<dbReference type="AlphaFoldDB" id="A0A3D9HEQ2"/>
<dbReference type="PROSITE" id="PS50109">
    <property type="entry name" value="HIS_KIN"/>
    <property type="match status" value="1"/>
</dbReference>
<sequence length="423" mass="47493">MPVRAVKWTLGVTVPLIGLLLLLLAAKQITIWVAVSLACVALGSFYFVLKNRLRTEAVLEREVTRLRSRIAVLSDDDLQRSKIIDEMIDTLPDPLIFLDADQKINRVNRAARALGEGAKVGNQLSRLFRQPDFMRAVNKALAESVTQEADLVLSSPVAQTFKVRMLPINEPRSMQQSRNRSALLMVMQDVTQAHRMEQLRADFVANVSHELRTPLTSLMGFIETLRGPAKDDARAHERFLGIMQEQSSRMLSIIEDLLSLSRIELDEHARPSEEVYIGEVLRKVEDVLTLKADNRDMPIVIDVPDQVPPIMGDSNQLIQVFQNLVDNALKYGKPGTSVEVIVRREEAKLKVDVRDHGAGIPREHLPRLTERFYRVDTARSREMGGTGLGLAIVKHIVKRHRGRITVESEVGQGTTFTVTLPIS</sequence>
<proteinExistence type="predicted"/>
<name>A0A3D9HEQ2_9PROT</name>
<dbReference type="InterPro" id="IPR050351">
    <property type="entry name" value="BphY/WalK/GraS-like"/>
</dbReference>
<dbReference type="Proteomes" id="UP000256845">
    <property type="component" value="Unassembled WGS sequence"/>
</dbReference>
<dbReference type="InterPro" id="IPR014310">
    <property type="entry name" value="Sig_transdc_His_kinase_PhoR"/>
</dbReference>
<feature type="transmembrane region" description="Helical" evidence="15">
    <location>
        <begin position="31"/>
        <end position="49"/>
    </location>
</feature>
<evidence type="ECO:0000256" key="11">
    <source>
        <dbReference type="ARBA" id="ARBA00022840"/>
    </source>
</evidence>
<dbReference type="Gene3D" id="1.10.287.130">
    <property type="match status" value="1"/>
</dbReference>
<dbReference type="CDD" id="cd00082">
    <property type="entry name" value="HisKA"/>
    <property type="match status" value="1"/>
</dbReference>
<keyword evidence="6" id="KW-0597">Phosphoprotein</keyword>
<dbReference type="GO" id="GO:0016036">
    <property type="term" value="P:cellular response to phosphate starvation"/>
    <property type="evidence" value="ECO:0007669"/>
    <property type="project" value="TreeGrafter"/>
</dbReference>
<dbReference type="FunFam" id="1.10.287.130:FF:000008">
    <property type="entry name" value="Two-component sensor histidine kinase"/>
    <property type="match status" value="1"/>
</dbReference>
<keyword evidence="8 15" id="KW-0812">Transmembrane</keyword>
<dbReference type="FunFam" id="3.30.565.10:FF:000006">
    <property type="entry name" value="Sensor histidine kinase WalK"/>
    <property type="match status" value="1"/>
</dbReference>
<dbReference type="SMART" id="SM00387">
    <property type="entry name" value="HATPase_c"/>
    <property type="match status" value="1"/>
</dbReference>
<comment type="subcellular location">
    <subcellularLocation>
        <location evidence="2">Cell membrane</location>
    </subcellularLocation>
</comment>
<dbReference type="CDD" id="cd00075">
    <property type="entry name" value="HATPase"/>
    <property type="match status" value="1"/>
</dbReference>
<feature type="domain" description="Histidine kinase" evidence="16">
    <location>
        <begin position="206"/>
        <end position="423"/>
    </location>
</feature>
<dbReference type="EMBL" id="QRDW01000009">
    <property type="protein sequence ID" value="RED47721.1"/>
    <property type="molecule type" value="Genomic_DNA"/>
</dbReference>
<evidence type="ECO:0000256" key="5">
    <source>
        <dbReference type="ARBA" id="ARBA00022475"/>
    </source>
</evidence>
<dbReference type="InterPro" id="IPR013656">
    <property type="entry name" value="PAS_4"/>
</dbReference>
<keyword evidence="5" id="KW-1003">Cell membrane</keyword>
<dbReference type="GO" id="GO:0000155">
    <property type="term" value="F:phosphorelay sensor kinase activity"/>
    <property type="evidence" value="ECO:0007669"/>
    <property type="project" value="InterPro"/>
</dbReference>
<dbReference type="Gene3D" id="3.30.565.10">
    <property type="entry name" value="Histidine kinase-like ATPase, C-terminal domain"/>
    <property type="match status" value="1"/>
</dbReference>
<dbReference type="NCBIfam" id="TIGR02966">
    <property type="entry name" value="phoR_proteo"/>
    <property type="match status" value="1"/>
</dbReference>
<keyword evidence="7" id="KW-0808">Transferase</keyword>
<dbReference type="GO" id="GO:0004721">
    <property type="term" value="F:phosphoprotein phosphatase activity"/>
    <property type="evidence" value="ECO:0007669"/>
    <property type="project" value="TreeGrafter"/>
</dbReference>
<reference evidence="17 18" key="1">
    <citation type="submission" date="2018-07" db="EMBL/GenBank/DDBJ databases">
        <title>Genomic Encyclopedia of Type Strains, Phase III (KMG-III): the genomes of soil and plant-associated and newly described type strains.</title>
        <authorList>
            <person name="Whitman W."/>
        </authorList>
    </citation>
    <scope>NUCLEOTIDE SEQUENCE [LARGE SCALE GENOMIC DNA]</scope>
    <source>
        <strain evidence="17 18">CECT 8488</strain>
    </source>
</reference>
<dbReference type="InterPro" id="IPR036890">
    <property type="entry name" value="HATPase_C_sf"/>
</dbReference>
<dbReference type="PRINTS" id="PR00344">
    <property type="entry name" value="BCTRLSENSOR"/>
</dbReference>
<feature type="transmembrane region" description="Helical" evidence="15">
    <location>
        <begin position="6"/>
        <end position="24"/>
    </location>
</feature>
<evidence type="ECO:0000256" key="6">
    <source>
        <dbReference type="ARBA" id="ARBA00022553"/>
    </source>
</evidence>
<dbReference type="InterPro" id="IPR036097">
    <property type="entry name" value="HisK_dim/P_sf"/>
</dbReference>
<dbReference type="InterPro" id="IPR005467">
    <property type="entry name" value="His_kinase_dom"/>
</dbReference>
<dbReference type="Gene3D" id="3.30.450.20">
    <property type="entry name" value="PAS domain"/>
    <property type="match status" value="1"/>
</dbReference>
<evidence type="ECO:0000256" key="7">
    <source>
        <dbReference type="ARBA" id="ARBA00022679"/>
    </source>
</evidence>
<keyword evidence="4" id="KW-0813">Transport</keyword>
<dbReference type="EC" id="2.7.13.3" evidence="3"/>
<comment type="catalytic activity">
    <reaction evidence="1">
        <text>ATP + protein L-histidine = ADP + protein N-phospho-L-histidine.</text>
        <dbReference type="EC" id="2.7.13.3"/>
    </reaction>
</comment>
<gene>
    <name evidence="17" type="ORF">DFP90_10985</name>
</gene>
<evidence type="ECO:0000256" key="13">
    <source>
        <dbReference type="ARBA" id="ARBA00023012"/>
    </source>
</evidence>
<dbReference type="SUPFAM" id="SSF55874">
    <property type="entry name" value="ATPase domain of HSP90 chaperone/DNA topoisomerase II/histidine kinase"/>
    <property type="match status" value="1"/>
</dbReference>
<evidence type="ECO:0000256" key="12">
    <source>
        <dbReference type="ARBA" id="ARBA00022989"/>
    </source>
</evidence>
<dbReference type="GO" id="GO:0005886">
    <property type="term" value="C:plasma membrane"/>
    <property type="evidence" value="ECO:0007669"/>
    <property type="project" value="UniProtKB-SubCell"/>
</dbReference>
<dbReference type="SMART" id="SM00388">
    <property type="entry name" value="HisKA"/>
    <property type="match status" value="1"/>
</dbReference>
<keyword evidence="10 17" id="KW-0418">Kinase</keyword>
<keyword evidence="13" id="KW-0902">Two-component regulatory system</keyword>
<evidence type="ECO:0000313" key="18">
    <source>
        <dbReference type="Proteomes" id="UP000256845"/>
    </source>
</evidence>
<dbReference type="InterPro" id="IPR003594">
    <property type="entry name" value="HATPase_dom"/>
</dbReference>
<evidence type="ECO:0000256" key="3">
    <source>
        <dbReference type="ARBA" id="ARBA00012438"/>
    </source>
</evidence>
<evidence type="ECO:0000256" key="9">
    <source>
        <dbReference type="ARBA" id="ARBA00022741"/>
    </source>
</evidence>
<evidence type="ECO:0000256" key="2">
    <source>
        <dbReference type="ARBA" id="ARBA00004236"/>
    </source>
</evidence>
<evidence type="ECO:0000259" key="16">
    <source>
        <dbReference type="PROSITE" id="PS50109"/>
    </source>
</evidence>
<dbReference type="PANTHER" id="PTHR45453:SF1">
    <property type="entry name" value="PHOSPHATE REGULON SENSOR PROTEIN PHOR"/>
    <property type="match status" value="1"/>
</dbReference>
<organism evidence="17 18">
    <name type="scientific">Aestuariispira insulae</name>
    <dbReference type="NCBI Taxonomy" id="1461337"/>
    <lineage>
        <taxon>Bacteria</taxon>
        <taxon>Pseudomonadati</taxon>
        <taxon>Pseudomonadota</taxon>
        <taxon>Alphaproteobacteria</taxon>
        <taxon>Rhodospirillales</taxon>
        <taxon>Kiloniellaceae</taxon>
        <taxon>Aestuariispira</taxon>
    </lineage>
</organism>
<dbReference type="GO" id="GO:0005524">
    <property type="term" value="F:ATP binding"/>
    <property type="evidence" value="ECO:0007669"/>
    <property type="project" value="UniProtKB-KW"/>
</dbReference>
<evidence type="ECO:0000256" key="4">
    <source>
        <dbReference type="ARBA" id="ARBA00022448"/>
    </source>
</evidence>
<dbReference type="Pfam" id="PF08448">
    <property type="entry name" value="PAS_4"/>
    <property type="match status" value="1"/>
</dbReference>
<evidence type="ECO:0000256" key="14">
    <source>
        <dbReference type="ARBA" id="ARBA00023136"/>
    </source>
</evidence>
<dbReference type="PANTHER" id="PTHR45453">
    <property type="entry name" value="PHOSPHATE REGULON SENSOR PROTEIN PHOR"/>
    <property type="match status" value="1"/>
</dbReference>
<accession>A0A3D9HEQ2</accession>
<comment type="caution">
    <text evidence="17">The sequence shown here is derived from an EMBL/GenBank/DDBJ whole genome shotgun (WGS) entry which is preliminary data.</text>
</comment>